<dbReference type="InterPro" id="IPR027417">
    <property type="entry name" value="P-loop_NTPase"/>
</dbReference>
<comment type="similarity">
    <text evidence="1">Belongs to the AAA ATPase family.</text>
</comment>
<evidence type="ECO:0000313" key="7">
    <source>
        <dbReference type="Proteomes" id="UP001549184"/>
    </source>
</evidence>
<keyword evidence="7" id="KW-1185">Reference proteome</keyword>
<feature type="compositionally biased region" description="Polar residues" evidence="4">
    <location>
        <begin position="97"/>
        <end position="122"/>
    </location>
</feature>
<dbReference type="EMBL" id="JBEPMU010000006">
    <property type="protein sequence ID" value="MET3653946.1"/>
    <property type="molecule type" value="Genomic_DNA"/>
</dbReference>
<dbReference type="Pfam" id="PF22977">
    <property type="entry name" value="WHD"/>
    <property type="match status" value="1"/>
</dbReference>
<dbReference type="InterPro" id="IPR050221">
    <property type="entry name" value="26S_Proteasome_ATPase"/>
</dbReference>
<organism evidence="6 7">
    <name type="scientific">Dyella japonica</name>
    <dbReference type="NCBI Taxonomy" id="231455"/>
    <lineage>
        <taxon>Bacteria</taxon>
        <taxon>Pseudomonadati</taxon>
        <taxon>Pseudomonadota</taxon>
        <taxon>Gammaproteobacteria</taxon>
        <taxon>Lysobacterales</taxon>
        <taxon>Rhodanobacteraceae</taxon>
        <taxon>Dyella</taxon>
    </lineage>
</organism>
<dbReference type="CDD" id="cd19481">
    <property type="entry name" value="RecA-like_protease"/>
    <property type="match status" value="1"/>
</dbReference>
<sequence>MSDYSTWQVANDRYLADALAALRDRLQAAAQQQDARRPVDAPQGVTPTPPRGAASTSAQGQHASLLERIFGEHARRADAEKAAADEAAAYAAAKPESNAQASSTDDEPQSSMVFDTDEASSAQSEPTPALIVLSRRLGLSDFERDLLLLCVAMELDTRMPALCAQAQHDPGKPWPTFALAFSVLDQPSWDALSPERPLRYWRLIDIHQPGAQPLIGAALSADERVVNFIKGMNYLDDRLTPLLTTLQPVALPPSQQTIANNIIDGLRSVPAGEPLPAVQLIGSDSVSKQAVAQAVAGAFGTRAYRLSAELLPPALGEQETLIRLWQRESQLLPIALYIDAADAERSDASAQQVRRFLGRTGGLTFIDAREPLVGGVLNALSADVVKPTPIEQRSLWQHLLGDHQGDHPQWLAGHFDFNPGKIEQVAQAALATVEQKGTALGQALWQGALARTRPALDQLAQRIEPAAGWDDIKLPDADKQLLRQIADQVAQRTTVYDDWGFRDRMNRGLSITALFAGESGTGKTMAAEVIARELGLSLYRIDLSAVVSKYIGETEKNLRKLFDAAEEGGAILFFDEADALFGRRSEVKDSHDRYANIEVNYLLQRLESFRGLAILATNMKGALDSAFLRRIRFVVNFPFPGVAERKAIWSSVFPAKADVAALDLERLARLALTGGSIQGIALNAAFLAAKSGAQISMPLILDAARAEFRKLDKPVNEADFRWLESAGGKS</sequence>
<feature type="region of interest" description="Disordered" evidence="4">
    <location>
        <begin position="26"/>
        <end position="71"/>
    </location>
</feature>
<dbReference type="Pfam" id="PF00004">
    <property type="entry name" value="AAA"/>
    <property type="match status" value="1"/>
</dbReference>
<evidence type="ECO:0000256" key="3">
    <source>
        <dbReference type="ARBA" id="ARBA00022840"/>
    </source>
</evidence>
<evidence type="ECO:0000256" key="1">
    <source>
        <dbReference type="ARBA" id="ARBA00006914"/>
    </source>
</evidence>
<evidence type="ECO:0000256" key="2">
    <source>
        <dbReference type="ARBA" id="ARBA00022741"/>
    </source>
</evidence>
<gene>
    <name evidence="6" type="ORF">ABIC75_003684</name>
</gene>
<keyword evidence="2" id="KW-0547">Nucleotide-binding</keyword>
<dbReference type="InterPro" id="IPR003593">
    <property type="entry name" value="AAA+_ATPase"/>
</dbReference>
<protein>
    <submittedName>
        <fullName evidence="6">AAA+ superfamily predicted ATPase</fullName>
    </submittedName>
</protein>
<evidence type="ECO:0000256" key="4">
    <source>
        <dbReference type="SAM" id="MobiDB-lite"/>
    </source>
</evidence>
<dbReference type="InterPro" id="IPR003959">
    <property type="entry name" value="ATPase_AAA_core"/>
</dbReference>
<evidence type="ECO:0000259" key="5">
    <source>
        <dbReference type="SMART" id="SM00382"/>
    </source>
</evidence>
<feature type="region of interest" description="Disordered" evidence="4">
    <location>
        <begin position="87"/>
        <end position="122"/>
    </location>
</feature>
<feature type="domain" description="AAA+ ATPase" evidence="5">
    <location>
        <begin position="509"/>
        <end position="641"/>
    </location>
</feature>
<evidence type="ECO:0000313" key="6">
    <source>
        <dbReference type="EMBL" id="MET3653946.1"/>
    </source>
</evidence>
<name>A0ABV2JYN8_9GAMM</name>
<dbReference type="PANTHER" id="PTHR23073">
    <property type="entry name" value="26S PROTEASOME REGULATORY SUBUNIT"/>
    <property type="match status" value="1"/>
</dbReference>
<dbReference type="SMART" id="SM00382">
    <property type="entry name" value="AAA"/>
    <property type="match status" value="1"/>
</dbReference>
<dbReference type="InterPro" id="IPR054472">
    <property type="entry name" value="WHD"/>
</dbReference>
<proteinExistence type="inferred from homology"/>
<keyword evidence="3" id="KW-0067">ATP-binding</keyword>
<accession>A0ABV2JYN8</accession>
<dbReference type="SUPFAM" id="SSF52540">
    <property type="entry name" value="P-loop containing nucleoside triphosphate hydrolases"/>
    <property type="match status" value="1"/>
</dbReference>
<dbReference type="RefSeq" id="WP_354015323.1">
    <property type="nucleotide sequence ID" value="NZ_JBEPMU010000006.1"/>
</dbReference>
<dbReference type="Gene3D" id="3.40.50.300">
    <property type="entry name" value="P-loop containing nucleotide triphosphate hydrolases"/>
    <property type="match status" value="1"/>
</dbReference>
<comment type="caution">
    <text evidence="6">The sequence shown here is derived from an EMBL/GenBank/DDBJ whole genome shotgun (WGS) entry which is preliminary data.</text>
</comment>
<reference evidence="6 7" key="1">
    <citation type="submission" date="2024-06" db="EMBL/GenBank/DDBJ databases">
        <title>Sorghum-associated microbial communities from plants grown in Nebraska, USA.</title>
        <authorList>
            <person name="Schachtman D."/>
        </authorList>
    </citation>
    <scope>NUCLEOTIDE SEQUENCE [LARGE SCALE GENOMIC DNA]</scope>
    <source>
        <strain evidence="6 7">1073</strain>
    </source>
</reference>
<dbReference type="Proteomes" id="UP001549184">
    <property type="component" value="Unassembled WGS sequence"/>
</dbReference>